<keyword evidence="3" id="KW-1185">Reference proteome</keyword>
<accession>A0A9P4ISR3</accession>
<dbReference type="PANTHER" id="PTHR47843">
    <property type="entry name" value="BTB DOMAIN-CONTAINING PROTEIN-RELATED"/>
    <property type="match status" value="1"/>
</dbReference>
<dbReference type="InterPro" id="IPR000210">
    <property type="entry name" value="BTB/POZ_dom"/>
</dbReference>
<organism evidence="2 3">
    <name type="scientific">Rhizodiscina lignyota</name>
    <dbReference type="NCBI Taxonomy" id="1504668"/>
    <lineage>
        <taxon>Eukaryota</taxon>
        <taxon>Fungi</taxon>
        <taxon>Dikarya</taxon>
        <taxon>Ascomycota</taxon>
        <taxon>Pezizomycotina</taxon>
        <taxon>Dothideomycetes</taxon>
        <taxon>Pleosporomycetidae</taxon>
        <taxon>Aulographales</taxon>
        <taxon>Rhizodiscinaceae</taxon>
        <taxon>Rhizodiscina</taxon>
    </lineage>
</organism>
<dbReference type="SUPFAM" id="SSF54695">
    <property type="entry name" value="POZ domain"/>
    <property type="match status" value="1"/>
</dbReference>
<reference evidence="2" key="1">
    <citation type="journal article" date="2020" name="Stud. Mycol.">
        <title>101 Dothideomycetes genomes: a test case for predicting lifestyles and emergence of pathogens.</title>
        <authorList>
            <person name="Haridas S."/>
            <person name="Albert R."/>
            <person name="Binder M."/>
            <person name="Bloem J."/>
            <person name="Labutti K."/>
            <person name="Salamov A."/>
            <person name="Andreopoulos B."/>
            <person name="Baker S."/>
            <person name="Barry K."/>
            <person name="Bills G."/>
            <person name="Bluhm B."/>
            <person name="Cannon C."/>
            <person name="Castanera R."/>
            <person name="Culley D."/>
            <person name="Daum C."/>
            <person name="Ezra D."/>
            <person name="Gonzalez J."/>
            <person name="Henrissat B."/>
            <person name="Kuo A."/>
            <person name="Liang C."/>
            <person name="Lipzen A."/>
            <person name="Lutzoni F."/>
            <person name="Magnuson J."/>
            <person name="Mondo S."/>
            <person name="Nolan M."/>
            <person name="Ohm R."/>
            <person name="Pangilinan J."/>
            <person name="Park H.-J."/>
            <person name="Ramirez L."/>
            <person name="Alfaro M."/>
            <person name="Sun H."/>
            <person name="Tritt A."/>
            <person name="Yoshinaga Y."/>
            <person name="Zwiers L.-H."/>
            <person name="Turgeon B."/>
            <person name="Goodwin S."/>
            <person name="Spatafora J."/>
            <person name="Crous P."/>
            <person name="Grigoriev I."/>
        </authorList>
    </citation>
    <scope>NUCLEOTIDE SEQUENCE</scope>
    <source>
        <strain evidence="2">CBS 133067</strain>
    </source>
</reference>
<comment type="caution">
    <text evidence="2">The sequence shown here is derived from an EMBL/GenBank/DDBJ whole genome shotgun (WGS) entry which is preliminary data.</text>
</comment>
<dbReference type="Gene3D" id="3.30.710.10">
    <property type="entry name" value="Potassium Channel Kv1.1, Chain A"/>
    <property type="match status" value="1"/>
</dbReference>
<name>A0A9P4ISR3_9PEZI</name>
<dbReference type="AlphaFoldDB" id="A0A9P4ISR3"/>
<proteinExistence type="predicted"/>
<dbReference type="EMBL" id="ML978121">
    <property type="protein sequence ID" value="KAF2103787.1"/>
    <property type="molecule type" value="Genomic_DNA"/>
</dbReference>
<dbReference type="PANTHER" id="PTHR47843:SF5">
    <property type="entry name" value="BTB_POZ DOMAIN PROTEIN"/>
    <property type="match status" value="1"/>
</dbReference>
<dbReference type="PROSITE" id="PS50097">
    <property type="entry name" value="BTB"/>
    <property type="match status" value="1"/>
</dbReference>
<dbReference type="InterPro" id="IPR011333">
    <property type="entry name" value="SKP1/BTB/POZ_sf"/>
</dbReference>
<evidence type="ECO:0000313" key="3">
    <source>
        <dbReference type="Proteomes" id="UP000799772"/>
    </source>
</evidence>
<evidence type="ECO:0000313" key="2">
    <source>
        <dbReference type="EMBL" id="KAF2103787.1"/>
    </source>
</evidence>
<dbReference type="OrthoDB" id="6359816at2759"/>
<dbReference type="Pfam" id="PF00651">
    <property type="entry name" value="BTB"/>
    <property type="match status" value="1"/>
</dbReference>
<gene>
    <name evidence="2" type="ORF">NA57DRAFT_50656</name>
</gene>
<protein>
    <recommendedName>
        <fullName evidence="1">BTB domain-containing protein</fullName>
    </recommendedName>
</protein>
<sequence>MAATDCSCKALLQCYDKLYKTHNYADLTIICGDVKFPVHKLVVCPQSTFLTNACKFGWKESSKNEIVLNDINIDVPAADPKLITHMIYYFYHFDYLTDEGASGNRTYVPPGKRGPEASSPVTHALMYAIADYYDIPGLKKAAERKYDAVVKKCSHHSSFVESIPIVYSMTPDSDRGLRNIVVSTLGESMHLVGGQALNAIVRETKALAFDLLEFNFSTACPNEGSGTRRWHDADDC</sequence>
<dbReference type="CDD" id="cd18186">
    <property type="entry name" value="BTB_POZ_ZBTB_KLHL-like"/>
    <property type="match status" value="1"/>
</dbReference>
<dbReference type="Proteomes" id="UP000799772">
    <property type="component" value="Unassembled WGS sequence"/>
</dbReference>
<feature type="domain" description="BTB" evidence="1">
    <location>
        <begin position="25"/>
        <end position="99"/>
    </location>
</feature>
<evidence type="ECO:0000259" key="1">
    <source>
        <dbReference type="PROSITE" id="PS50097"/>
    </source>
</evidence>